<evidence type="ECO:0000313" key="1">
    <source>
        <dbReference type="EMBL" id="KAJ1674023.1"/>
    </source>
</evidence>
<name>A0ACC1HBV0_9FUNG</name>
<keyword evidence="2" id="KW-1185">Reference proteome</keyword>
<sequence>MGLDVLKGILTDNKKAYKDVNIIGLLYQTGINIALGAGVIVFFCLMRPNNG</sequence>
<reference evidence="1" key="1">
    <citation type="submission" date="2022-06" db="EMBL/GenBank/DDBJ databases">
        <title>Phylogenomic reconstructions and comparative analyses of Kickxellomycotina fungi.</title>
        <authorList>
            <person name="Reynolds N.K."/>
            <person name="Stajich J.E."/>
            <person name="Barry K."/>
            <person name="Grigoriev I.V."/>
            <person name="Crous P."/>
            <person name="Smith M.E."/>
        </authorList>
    </citation>
    <scope>NUCLEOTIDE SEQUENCE</scope>
    <source>
        <strain evidence="1">RSA 2271</strain>
    </source>
</reference>
<comment type="caution">
    <text evidence="1">The sequence shown here is derived from an EMBL/GenBank/DDBJ whole genome shotgun (WGS) entry which is preliminary data.</text>
</comment>
<protein>
    <submittedName>
        <fullName evidence="1">Uncharacterized protein</fullName>
    </submittedName>
</protein>
<dbReference type="Proteomes" id="UP001145114">
    <property type="component" value="Unassembled WGS sequence"/>
</dbReference>
<organism evidence="1 2">
    <name type="scientific">Spiromyces aspiralis</name>
    <dbReference type="NCBI Taxonomy" id="68401"/>
    <lineage>
        <taxon>Eukaryota</taxon>
        <taxon>Fungi</taxon>
        <taxon>Fungi incertae sedis</taxon>
        <taxon>Zoopagomycota</taxon>
        <taxon>Kickxellomycotina</taxon>
        <taxon>Kickxellomycetes</taxon>
        <taxon>Kickxellales</taxon>
        <taxon>Kickxellaceae</taxon>
        <taxon>Spiromyces</taxon>
    </lineage>
</organism>
<gene>
    <name evidence="1" type="ORF">EV182_004120</name>
</gene>
<feature type="non-terminal residue" evidence="1">
    <location>
        <position position="51"/>
    </location>
</feature>
<evidence type="ECO:0000313" key="2">
    <source>
        <dbReference type="Proteomes" id="UP001145114"/>
    </source>
</evidence>
<proteinExistence type="predicted"/>
<dbReference type="EMBL" id="JAMZIH010006343">
    <property type="protein sequence ID" value="KAJ1674023.1"/>
    <property type="molecule type" value="Genomic_DNA"/>
</dbReference>
<accession>A0ACC1HBV0</accession>